<evidence type="ECO:0000313" key="2">
    <source>
        <dbReference type="Proteomes" id="UP000000674"/>
    </source>
</evidence>
<proteinExistence type="predicted"/>
<gene>
    <name evidence="1" type="ordered locus">Mthe_0962</name>
</gene>
<organism evidence="1 2">
    <name type="scientific">Methanothrix thermoacetophila (strain DSM 6194 / JCM 14653 / NBRC 101360 / PT)</name>
    <name type="common">Methanosaeta thermophila</name>
    <dbReference type="NCBI Taxonomy" id="349307"/>
    <lineage>
        <taxon>Archaea</taxon>
        <taxon>Methanobacteriati</taxon>
        <taxon>Methanobacteriota</taxon>
        <taxon>Stenosarchaea group</taxon>
        <taxon>Methanomicrobia</taxon>
        <taxon>Methanotrichales</taxon>
        <taxon>Methanotrichaceae</taxon>
        <taxon>Methanothrix</taxon>
    </lineage>
</organism>
<accession>A0B7S6</accession>
<dbReference type="KEGG" id="mtp:Mthe_0962"/>
<name>A0B7S6_METTP</name>
<sequence>MVVKLRGGCIKMIRGPQGVQALGFHQLTTVRSARWMHAASASIRRDSSLPHGSPARAGVRMRLQGLAFQAIEHARGGGEEVVMVAGRRGWRENQTIDPCLI</sequence>
<dbReference type="HOGENOM" id="CLU_2285093_0_0_2"/>
<protein>
    <submittedName>
        <fullName evidence="1">Uncharacterized protein</fullName>
    </submittedName>
</protein>
<dbReference type="STRING" id="349307.Mthe_0962"/>
<reference evidence="1 2" key="1">
    <citation type="submission" date="2006-10" db="EMBL/GenBank/DDBJ databases">
        <title>Complete sequence of Methanosaeta thermophila PT.</title>
        <authorList>
            <consortium name="US DOE Joint Genome Institute"/>
            <person name="Copeland A."/>
            <person name="Lucas S."/>
            <person name="Lapidus A."/>
            <person name="Barry K."/>
            <person name="Detter J.C."/>
            <person name="Glavina del Rio T."/>
            <person name="Hammon N."/>
            <person name="Israni S."/>
            <person name="Pitluck S."/>
            <person name="Chain P."/>
            <person name="Malfatti S."/>
            <person name="Shin M."/>
            <person name="Vergez L."/>
            <person name="Schmutz J."/>
            <person name="Larimer F."/>
            <person name="Land M."/>
            <person name="Hauser L."/>
            <person name="Kyrpides N."/>
            <person name="Kim E."/>
            <person name="Smith K.S."/>
            <person name="Ingram-Smith C."/>
            <person name="Richardson P."/>
        </authorList>
    </citation>
    <scope>NUCLEOTIDE SEQUENCE [LARGE SCALE GENOMIC DNA]</scope>
    <source>
        <strain evidence="2">DSM 6194 / JCM 14653 / NBRC 101360 / PT</strain>
    </source>
</reference>
<dbReference type="AlphaFoldDB" id="A0B7S6"/>
<evidence type="ECO:0000313" key="1">
    <source>
        <dbReference type="EMBL" id="ABK14750.1"/>
    </source>
</evidence>
<dbReference type="EMBL" id="CP000477">
    <property type="protein sequence ID" value="ABK14750.1"/>
    <property type="molecule type" value="Genomic_DNA"/>
</dbReference>
<dbReference type="Proteomes" id="UP000000674">
    <property type="component" value="Chromosome"/>
</dbReference>
<keyword evidence="2" id="KW-1185">Reference proteome</keyword>